<name>A0A1M5AYX6_9BURK</name>
<keyword evidence="1" id="KW-0812">Transmembrane</keyword>
<dbReference type="OrthoDB" id="8909690at2"/>
<evidence type="ECO:0008006" key="4">
    <source>
        <dbReference type="Google" id="ProtNLM"/>
    </source>
</evidence>
<sequence length="89" mass="10295">MIDSKIRGRRRFHLVMGACAVFVLLMLAALIYVCSRPQTAQVQAAERNAILKCRERSEDMSRSAIFRSSLVQACQEMEKQYMHKFDEKP</sequence>
<dbReference type="Proteomes" id="UP000184327">
    <property type="component" value="Unassembled WGS sequence"/>
</dbReference>
<evidence type="ECO:0000313" key="2">
    <source>
        <dbReference type="EMBL" id="SHF35419.1"/>
    </source>
</evidence>
<reference evidence="2 3" key="1">
    <citation type="submission" date="2016-11" db="EMBL/GenBank/DDBJ databases">
        <authorList>
            <person name="Jaros S."/>
            <person name="Januszkiewicz K."/>
            <person name="Wedrychowicz H."/>
        </authorList>
    </citation>
    <scope>NUCLEOTIDE SEQUENCE [LARGE SCALE GENOMIC DNA]</scope>
    <source>
        <strain evidence="2 3">DSM 16112</strain>
    </source>
</reference>
<accession>A0A1M5AYX6</accession>
<evidence type="ECO:0000256" key="1">
    <source>
        <dbReference type="SAM" id="Phobius"/>
    </source>
</evidence>
<keyword evidence="1" id="KW-0472">Membrane</keyword>
<dbReference type="EMBL" id="FQUZ01000019">
    <property type="protein sequence ID" value="SHF35419.1"/>
    <property type="molecule type" value="Genomic_DNA"/>
</dbReference>
<evidence type="ECO:0000313" key="3">
    <source>
        <dbReference type="Proteomes" id="UP000184327"/>
    </source>
</evidence>
<gene>
    <name evidence="2" type="ORF">SAMN02745117_01783</name>
</gene>
<proteinExistence type="predicted"/>
<organism evidence="2 3">
    <name type="scientific">Lampropedia hyalina DSM 16112</name>
    <dbReference type="NCBI Taxonomy" id="1122156"/>
    <lineage>
        <taxon>Bacteria</taxon>
        <taxon>Pseudomonadati</taxon>
        <taxon>Pseudomonadota</taxon>
        <taxon>Betaproteobacteria</taxon>
        <taxon>Burkholderiales</taxon>
        <taxon>Comamonadaceae</taxon>
        <taxon>Lampropedia</taxon>
    </lineage>
</organism>
<protein>
    <recommendedName>
        <fullName evidence="4">Conjugative transfer region protein TrbK</fullName>
    </recommendedName>
</protein>
<keyword evidence="1" id="KW-1133">Transmembrane helix</keyword>
<feature type="transmembrane region" description="Helical" evidence="1">
    <location>
        <begin position="12"/>
        <end position="33"/>
    </location>
</feature>
<keyword evidence="3" id="KW-1185">Reference proteome</keyword>
<dbReference type="STRING" id="1122156.SAMN02745117_01783"/>
<dbReference type="AlphaFoldDB" id="A0A1M5AYX6"/>
<dbReference type="RefSeq" id="WP_084523097.1">
    <property type="nucleotide sequence ID" value="NZ_FQUZ01000019.1"/>
</dbReference>